<reference evidence="2 3" key="1">
    <citation type="submission" date="2017-12" db="EMBL/GenBank/DDBJ databases">
        <title>Gene loss provides genomic basis for host adaptation in cereal stripe rust fungi.</title>
        <authorList>
            <person name="Xia C."/>
        </authorList>
    </citation>
    <scope>NUCLEOTIDE SEQUENCE [LARGE SCALE GENOMIC DNA]</scope>
    <source>
        <strain evidence="2 3">93TX-2</strain>
    </source>
</reference>
<dbReference type="Proteomes" id="UP000238274">
    <property type="component" value="Unassembled WGS sequence"/>
</dbReference>
<evidence type="ECO:0000313" key="3">
    <source>
        <dbReference type="Proteomes" id="UP000238274"/>
    </source>
</evidence>
<name>A0A2S4WA88_9BASI</name>
<feature type="region of interest" description="Disordered" evidence="1">
    <location>
        <begin position="152"/>
        <end position="191"/>
    </location>
</feature>
<feature type="compositionally biased region" description="Polar residues" evidence="1">
    <location>
        <begin position="433"/>
        <end position="449"/>
    </location>
</feature>
<evidence type="ECO:0000256" key="1">
    <source>
        <dbReference type="SAM" id="MobiDB-lite"/>
    </source>
</evidence>
<accession>A0A2S4WA88</accession>
<dbReference type="AlphaFoldDB" id="A0A2S4WA88"/>
<evidence type="ECO:0000313" key="2">
    <source>
        <dbReference type="EMBL" id="POW18617.1"/>
    </source>
</evidence>
<gene>
    <name evidence="2" type="ORF">PSHT_05587</name>
</gene>
<reference evidence="3" key="2">
    <citation type="journal article" date="2018" name="BMC Genomics">
        <title>Genomic insights into host adaptation between the wheat stripe rust pathogen (Puccinia striiformis f. sp. tritici) and the barley stripe rust pathogen (Puccinia striiformis f. sp. hordei).</title>
        <authorList>
            <person name="Xia C."/>
            <person name="Wang M."/>
            <person name="Yin C."/>
            <person name="Cornejo O.E."/>
            <person name="Hulbert S.H."/>
            <person name="Chen X."/>
        </authorList>
    </citation>
    <scope>NUCLEOTIDE SEQUENCE [LARGE SCALE GENOMIC DNA]</scope>
    <source>
        <strain evidence="3">93TX-2</strain>
    </source>
</reference>
<feature type="compositionally biased region" description="Polar residues" evidence="1">
    <location>
        <begin position="156"/>
        <end position="184"/>
    </location>
</feature>
<dbReference type="EMBL" id="PKSM01000062">
    <property type="protein sequence ID" value="POW18617.1"/>
    <property type="molecule type" value="Genomic_DNA"/>
</dbReference>
<dbReference type="VEuPathDB" id="FungiDB:PSHT_05587"/>
<comment type="caution">
    <text evidence="2">The sequence shown here is derived from an EMBL/GenBank/DDBJ whole genome shotgun (WGS) entry which is preliminary data.</text>
</comment>
<protein>
    <submittedName>
        <fullName evidence="2">Uncharacterized protein</fullName>
    </submittedName>
</protein>
<dbReference type="OrthoDB" id="10685095at2759"/>
<proteinExistence type="predicted"/>
<organism evidence="2 3">
    <name type="scientific">Puccinia striiformis</name>
    <dbReference type="NCBI Taxonomy" id="27350"/>
    <lineage>
        <taxon>Eukaryota</taxon>
        <taxon>Fungi</taxon>
        <taxon>Dikarya</taxon>
        <taxon>Basidiomycota</taxon>
        <taxon>Pucciniomycotina</taxon>
        <taxon>Pucciniomycetes</taxon>
        <taxon>Pucciniales</taxon>
        <taxon>Pucciniaceae</taxon>
        <taxon>Puccinia</taxon>
    </lineage>
</organism>
<feature type="region of interest" description="Disordered" evidence="1">
    <location>
        <begin position="431"/>
        <end position="469"/>
    </location>
</feature>
<keyword evidence="3" id="KW-1185">Reference proteome</keyword>
<reference evidence="3" key="3">
    <citation type="journal article" date="2018" name="Mol. Plant Microbe Interact.">
        <title>Genome sequence resources for the wheat stripe rust pathogen (Puccinia striiformis f. sp. tritici) and the barley stripe rust pathogen (Puccinia striiformis f. sp. hordei).</title>
        <authorList>
            <person name="Xia C."/>
            <person name="Wang M."/>
            <person name="Yin C."/>
            <person name="Cornejo O.E."/>
            <person name="Hulbert S.H."/>
            <person name="Chen X."/>
        </authorList>
    </citation>
    <scope>NUCLEOTIDE SEQUENCE [LARGE SCALE GENOMIC DNA]</scope>
    <source>
        <strain evidence="3">93TX-2</strain>
    </source>
</reference>
<sequence>MINLVKCLCHSNASDCMGSICVTGPMQHQASRMHDTAATAHRHMMTRPAAPNTSPADDGEVACAGVWGTGNGDACDQDRDDLYHLEGCINFVIPETPPHGVKYSRAPRKMLKFSLEVLLSQRGVLFGLYKNTLPVLSTLSGHNNIEDARNLKQGERTCSPQLKSKSASLTSDEPDNTGLSSSRPEPTISEKLSGDNLSTLLFVAVIGASGSTCSNPGWVMIEYSYYWIIIGLSISAIPGPANITCEIMIDTEQASHDIAQHIGTEPSTVTVPGRITGGEVGSTSEDYTNPVDEHWVTAQKAKGETQVDPQQLIAKIPQLRDISTIRARSELKDPRDKNQRLINSMKEDFDCLREGLKIYRIQTLSKISQRLRVIHDQIFWSMKNDLLNLKGMGLGFCISLSGATVAEATISENPSEKNPDLSQMNKAIKLTRQKQNASGEHLQDSSGPLNSKPVIDESNPNPHDPSGSTIKYKESQQILKNISKEFTFVSSETEAEAQIIPHLMMDCSTSQKVMKCWNRGILKDLKEIYHELLYRTNSGYSYRCETYQRLILQTVDFLYKHEMIDVGLFKSFYDTDQILESAAKNMVWYFILAKRNRVSDISWDIKFYIDSWYSSHSRNMHEVLDQRQKTKFEYAAHQYLFRLRIWNHVGTRGWTVRAFAWRKILFEENKKVKNDITLYKYLEKNSDNDPQKSHEVQDCLIRMIRYLDIDESLSYNAWKARRIEWRAIYQVLGFIQENYQEVFLELSHVDNQLEDKLELLRSSSQFLGELEKIKIYLTEYLLSRELWGSDPEMKQPRKNLMTCYEELDAIYEYVELMDKEHNEKHSDIETGNSLEPYLQREDVNSSVKLLKTRINNYQWAFSMGGGKHWFIKFM</sequence>
<feature type="compositionally biased region" description="Polar residues" evidence="1">
    <location>
        <begin position="458"/>
        <end position="469"/>
    </location>
</feature>
<dbReference type="VEuPathDB" id="FungiDB:PSTT_13009"/>
<feature type="non-terminal residue" evidence="2">
    <location>
        <position position="874"/>
    </location>
</feature>